<name>A0A5K7XL62_9BACT</name>
<reference evidence="2" key="1">
    <citation type="submission" date="2019-10" db="EMBL/GenBank/DDBJ databases">
        <title>Lacipirellula parvula gen. nov., sp. nov., representing a lineage of planctomycetes widespread in freshwater anoxic habitats, and description of the family Lacipirellulaceae.</title>
        <authorList>
            <person name="Dedysh S.N."/>
            <person name="Kulichevskaya I.S."/>
            <person name="Beletsky A.V."/>
            <person name="Rakitin A.L."/>
            <person name="Mardanov A.V."/>
            <person name="Ivanova A.A."/>
            <person name="Saltykova V.X."/>
            <person name="Rijpstra W.I.C."/>
            <person name="Sinninghe Damste J.S."/>
            <person name="Ravin N.V."/>
        </authorList>
    </citation>
    <scope>NUCLEOTIDE SEQUENCE [LARGE SCALE GENOMIC DNA]</scope>
    <source>
        <strain evidence="2">PX69</strain>
    </source>
</reference>
<evidence type="ECO:0000313" key="1">
    <source>
        <dbReference type="EMBL" id="BBO35326.1"/>
    </source>
</evidence>
<proteinExistence type="predicted"/>
<dbReference type="KEGG" id="lpav:PLANPX_4938"/>
<dbReference type="PROSITE" id="PS00018">
    <property type="entry name" value="EF_HAND_1"/>
    <property type="match status" value="1"/>
</dbReference>
<sequence length="1075" mass="111875">MATRSQRFSRSPIAKRLGSGQLEIQRLQFETLEPRRVLAVDFDFLGDLNGSPNSGNQSPTNFVEVNSIVYFTKDSTTFGQEVWRTDGTVAGTSLLKDIRPGASDSFPSNLINVAGTLFFTANDGLNGHELWKSDGTAAGTVLVANIRAGAEGSSPASLANIGGTLYFAANDGSNGVELWKSNGTAASTTLVRDINPGSASSAPGFFKALGGVVYFAANDGVAGVELWKSDGTTGGTSLFKDIRAGSASSNVAYLEELSGSLFFRANDGATGYELWKSNGTAAGTTLLVDSWAGLPSSNPTSLTNVSGQLYFAAKNGSSGNELWKSNGTPAGTTQVDDIATGTAGSTPRDFFNGNGVLYFVADEVVNGILTEYFYRSAGTAQTTFPVLQINEVVGSFHQSVNVGSTIYFSDGEDIRRLQSPSSTTTKAVDFTPTNASSSPTSLTDVSGTLFFAAAATGSPTRRLLWKSDGTAGGTSLITSSQTGSVVTPLSKLAAFGGAVLFTANMGGLGAELWRSDGTAAGTYLLKDISPGAASSRPEFYVQSGENLLFVAEDAIWKTDGTAAGTVLVKDPRATGLAYPWYLTDVGGTLFFMANDGATGMELWKSDGTAAGTVLVKDIRAGAAGSIEPTSQFRESGQGMVNVAGTLYFFANDGTSGFELWKSDGSSAGTIRVKDIRTGSASSDPSYLTPVGGKLFFLAFSNSADGLWVSDGTANGTQLLKSFTGEWGSREYTLLTAVGDTLFFALNDGTSGRELWKSDGTPAGTVRVKDIRPGPGSSDLYSLASIGGLLYFRANDGVAGEELWVTDGTEQGTKLLYDFTGDGGGSQPEEMARVGDRLYVVATTESTNSELWVADLTPPLSGDYDGNGRVDGGDFLAWQRGFGGSATPAGSGADGDVNGTVGAGDLAVWKEHFGAGVAQTASVALAVVAPSDAMGSDAIQAAATTALGLRSERVESTLAAIDSLSARGLVALAQAADDQTQDLPSFFKNDEVEVLVRDIHAERAQQRLNAVVLDAAFTNLGNAAHGQRRQRDASGVHPRQGSAELPEWFAGAELAESTVQTPLATDMRRPSAGRKI</sequence>
<accession>A0A5K7XL62</accession>
<gene>
    <name evidence="1" type="ORF">PLANPX_4938</name>
</gene>
<dbReference type="AlphaFoldDB" id="A0A5K7XL62"/>
<dbReference type="NCBIfam" id="TIGR04534">
    <property type="entry name" value="ELWxxDGT_rpt"/>
    <property type="match status" value="6"/>
</dbReference>
<protein>
    <submittedName>
        <fullName evidence="1">Uncharacterized protein</fullName>
    </submittedName>
</protein>
<organism evidence="1 2">
    <name type="scientific">Lacipirellula parvula</name>
    <dbReference type="NCBI Taxonomy" id="2650471"/>
    <lineage>
        <taxon>Bacteria</taxon>
        <taxon>Pseudomonadati</taxon>
        <taxon>Planctomycetota</taxon>
        <taxon>Planctomycetia</taxon>
        <taxon>Pirellulales</taxon>
        <taxon>Lacipirellulaceae</taxon>
        <taxon>Lacipirellula</taxon>
    </lineage>
</organism>
<evidence type="ECO:0000313" key="2">
    <source>
        <dbReference type="Proteomes" id="UP000326837"/>
    </source>
</evidence>
<keyword evidence="2" id="KW-1185">Reference proteome</keyword>
<dbReference type="EMBL" id="AP021861">
    <property type="protein sequence ID" value="BBO35326.1"/>
    <property type="molecule type" value="Genomic_DNA"/>
</dbReference>
<dbReference type="InterPro" id="IPR030916">
    <property type="entry name" value="ELWxxDGT_rpt"/>
</dbReference>
<dbReference type="Proteomes" id="UP000326837">
    <property type="component" value="Chromosome"/>
</dbReference>
<dbReference type="InterPro" id="IPR018247">
    <property type="entry name" value="EF_Hand_1_Ca_BS"/>
</dbReference>
<dbReference type="RefSeq" id="WP_152100728.1">
    <property type="nucleotide sequence ID" value="NZ_AP021861.1"/>
</dbReference>